<evidence type="ECO:0000313" key="1">
    <source>
        <dbReference type="EMBL" id="KAG5565737.1"/>
    </source>
</evidence>
<keyword evidence="2" id="KW-1185">Reference proteome</keyword>
<proteinExistence type="predicted"/>
<organism evidence="1 2">
    <name type="scientific">Rhododendron griersonianum</name>
    <dbReference type="NCBI Taxonomy" id="479676"/>
    <lineage>
        <taxon>Eukaryota</taxon>
        <taxon>Viridiplantae</taxon>
        <taxon>Streptophyta</taxon>
        <taxon>Embryophyta</taxon>
        <taxon>Tracheophyta</taxon>
        <taxon>Spermatophyta</taxon>
        <taxon>Magnoliopsida</taxon>
        <taxon>eudicotyledons</taxon>
        <taxon>Gunneridae</taxon>
        <taxon>Pentapetalae</taxon>
        <taxon>asterids</taxon>
        <taxon>Ericales</taxon>
        <taxon>Ericaceae</taxon>
        <taxon>Ericoideae</taxon>
        <taxon>Rhodoreae</taxon>
        <taxon>Rhododendron</taxon>
    </lineage>
</organism>
<dbReference type="AlphaFoldDB" id="A0AAV6LPR8"/>
<reference evidence="1" key="1">
    <citation type="submission" date="2020-08" db="EMBL/GenBank/DDBJ databases">
        <title>Plant Genome Project.</title>
        <authorList>
            <person name="Zhang R.-G."/>
        </authorList>
    </citation>
    <scope>NUCLEOTIDE SEQUENCE</scope>
    <source>
        <strain evidence="1">WSP0</strain>
        <tissue evidence="1">Leaf</tissue>
    </source>
</reference>
<protein>
    <submittedName>
        <fullName evidence="1">Uncharacterized protein</fullName>
    </submittedName>
</protein>
<accession>A0AAV6LPR8</accession>
<evidence type="ECO:0000313" key="2">
    <source>
        <dbReference type="Proteomes" id="UP000823749"/>
    </source>
</evidence>
<dbReference type="Proteomes" id="UP000823749">
    <property type="component" value="Chromosome 1"/>
</dbReference>
<name>A0AAV6LPR8_9ERIC</name>
<sequence>MYAIWPPLVSISSHVGDSGGVSGQLSRSLFPSVNHYSSRPSFDESLLKVIESEIKCAEESDDQDEVRERALLGDLMMWSSIANLKENLQIE</sequence>
<comment type="caution">
    <text evidence="1">The sequence shown here is derived from an EMBL/GenBank/DDBJ whole genome shotgun (WGS) entry which is preliminary data.</text>
</comment>
<gene>
    <name evidence="1" type="ORF">RHGRI_001603</name>
</gene>
<dbReference type="EMBL" id="JACTNZ010000001">
    <property type="protein sequence ID" value="KAG5565737.1"/>
    <property type="molecule type" value="Genomic_DNA"/>
</dbReference>